<dbReference type="Pfam" id="PF08171">
    <property type="entry name" value="Mad3_BUB1_II"/>
    <property type="match status" value="1"/>
</dbReference>
<evidence type="ECO:0000256" key="4">
    <source>
        <dbReference type="ARBA" id="ARBA00023328"/>
    </source>
</evidence>
<organism evidence="8 9">
    <name type="scientific">Elaphomyces granulatus</name>
    <dbReference type="NCBI Taxonomy" id="519963"/>
    <lineage>
        <taxon>Eukaryota</taxon>
        <taxon>Fungi</taxon>
        <taxon>Dikarya</taxon>
        <taxon>Ascomycota</taxon>
        <taxon>Pezizomycotina</taxon>
        <taxon>Eurotiomycetes</taxon>
        <taxon>Eurotiomycetidae</taxon>
        <taxon>Eurotiales</taxon>
        <taxon>Elaphomycetaceae</taxon>
        <taxon>Elaphomyces</taxon>
    </lineage>
</organism>
<feature type="region of interest" description="Disordered" evidence="5">
    <location>
        <begin position="203"/>
        <end position="262"/>
    </location>
</feature>
<keyword evidence="4" id="KW-0137">Centromere</keyword>
<feature type="region of interest" description="Disordered" evidence="5">
    <location>
        <begin position="589"/>
        <end position="632"/>
    </location>
</feature>
<keyword evidence="3" id="KW-0995">Kinetochore</keyword>
<feature type="domain" description="Protein kinase" evidence="6">
    <location>
        <begin position="862"/>
        <end position="1269"/>
    </location>
</feature>
<dbReference type="FunFam" id="1.25.40.430:FF:000003">
    <property type="entry name" value="Checkpoint serine/threonine-protein kinase BUB1"/>
    <property type="match status" value="1"/>
</dbReference>
<dbReference type="PANTHER" id="PTHR14030">
    <property type="entry name" value="MITOTIC CHECKPOINT SERINE/THREONINE-PROTEIN KINASE BUB1"/>
    <property type="match status" value="1"/>
</dbReference>
<evidence type="ECO:0000256" key="3">
    <source>
        <dbReference type="ARBA" id="ARBA00022838"/>
    </source>
</evidence>
<keyword evidence="2" id="KW-0158">Chromosome</keyword>
<dbReference type="Proteomes" id="UP000243515">
    <property type="component" value="Unassembled WGS sequence"/>
</dbReference>
<proteinExistence type="predicted"/>
<dbReference type="InterPro" id="IPR012572">
    <property type="entry name" value="Mad3/Bub1_II"/>
</dbReference>
<dbReference type="InterPro" id="IPR011009">
    <property type="entry name" value="Kinase-like_dom_sf"/>
</dbReference>
<protein>
    <recommendedName>
        <fullName evidence="10">Protein kinase domain-containing protein</fullName>
    </recommendedName>
</protein>
<feature type="compositionally biased region" description="Polar residues" evidence="5">
    <location>
        <begin position="755"/>
        <end position="772"/>
    </location>
</feature>
<evidence type="ECO:0000259" key="6">
    <source>
        <dbReference type="PROSITE" id="PS50011"/>
    </source>
</evidence>
<dbReference type="SMART" id="SM00777">
    <property type="entry name" value="Mad3_BUB1_I"/>
    <property type="match status" value="1"/>
</dbReference>
<feature type="compositionally biased region" description="Polar residues" evidence="5">
    <location>
        <begin position="889"/>
        <end position="900"/>
    </location>
</feature>
<dbReference type="EMBL" id="NPHW01003686">
    <property type="protein sequence ID" value="OXV09159.1"/>
    <property type="molecule type" value="Genomic_DNA"/>
</dbReference>
<dbReference type="PANTHER" id="PTHR14030:SF4">
    <property type="entry name" value="BUB1 KINASE, ISOFORM A-RELATED"/>
    <property type="match status" value="1"/>
</dbReference>
<dbReference type="GO" id="GO:0032991">
    <property type="term" value="C:protein-containing complex"/>
    <property type="evidence" value="ECO:0007669"/>
    <property type="project" value="UniProtKB-ARBA"/>
</dbReference>
<feature type="region of interest" description="Disordered" evidence="5">
    <location>
        <begin position="889"/>
        <end position="916"/>
    </location>
</feature>
<dbReference type="PROSITE" id="PS00108">
    <property type="entry name" value="PROTEIN_KINASE_ST"/>
    <property type="match status" value="1"/>
</dbReference>
<dbReference type="GO" id="GO:0004672">
    <property type="term" value="F:protein kinase activity"/>
    <property type="evidence" value="ECO:0007669"/>
    <property type="project" value="InterPro"/>
</dbReference>
<evidence type="ECO:0000256" key="5">
    <source>
        <dbReference type="SAM" id="MobiDB-lite"/>
    </source>
</evidence>
<dbReference type="PROSITE" id="PS50011">
    <property type="entry name" value="PROTEIN_KINASE_DOM"/>
    <property type="match status" value="1"/>
</dbReference>
<feature type="domain" description="BUB1 N-terminal" evidence="7">
    <location>
        <begin position="62"/>
        <end position="224"/>
    </location>
</feature>
<sequence>MTASKDLIDFDVIETQKENIQSLPGGRSARALAQIFSAGNEKIGSPSPHETKCLNDAIRQEYEIELQAIGESDDPLDIYDRYVKWTLNAYPSTQATPESGLLPLLERATKSFLTSTHYRNDPRYLRLWLHYIRLFSDAPRETFAFLARHHVGEGLALFYEEFATWLETAERWTQAEEVYRLGLKQEARPVERLLRKFNEFQTRFEQRPGRNEGPSSPALPTVRPALATKVDPFVSARNSPPDPQTQRTRSGIGEGANSRPNKSKLAVFTDSDAAADSQPPVSGQTKGWESITSFRDQRKENTLEAKPWAGETLKMEKKKTGTVQKMTIFRDESTASPEYQSKSQKEIPEHHVREAVNPRTGRRERVFVNLEAVYPHHHDPTYGMSFEELRAISRGWMDKDWRSQRRTLKEVSGNTACRHSSTVNEKESASDGLLAATVDKSLTLWDSDSHQMETTVNQTENCDGKTSKARKIKVREVKGETLIIKTNLDSPTGPKIKRKHSSEPTMTFHTRAATDEIYSIFNQPLKTETVSVDNAESVYGSDYEDDDYTSAGESTGTGRVSVITSEFEDDETSTLRKTHRDVDEHIDDQTQAESVGAGEWTEFSPSKHVPSLTSKIKNSPPRSMSPVDQADGVDSHLDVDVLSEAHTSRHRTSSEWFVPQMPDDYDPPSGLYRDAATLAQNRLPFMTPITEKTESSLPTMTAARNRIYGAKTPTGPSHHQSYTPPGLPAIGDLLLSSPIKGIHTPQNRYLPRPQGESSPSPVSNKQHPNTKPCQHKVVRQGPYIIKDAQCNPMDGAIRKTILRSIDPPLSSYIGYHEYSKERSNHAAEIQKFVRALKKRPRSSDSESFNPPILCLSGTDRTYAIKRQLGAGAFAPVYLVETVSNVDTHSSPNINSDAISKNNENSLSCDSDSNSSPITSRQILEAIKMEVESPSAWEFYMIRAAHDRLQSEPALARATDSIINAHEFHLFKDEAFLVEDYRGQGTLLDLVNIVRADTLTGAGSNETGMDEALVMFFAVELFRTIEALHACEILHGDVKPDNCLVRFDTPTSPSILSVEPSLIDFEDKETITDPREVNYSPRGLFDWRKKGITLIDFGRGVDLRAFQPTVQFIADWETGNHECNEIREMRPWTYHIDLYGVAGTIHVMLFGKYIESVQLGSEPESFISQGLNGGPGAGNTRRYRIRESLKRYWDREIWSDVFDLLLNPGADRWVQMELEQGSIQASQTTGAVLPVLQSMKYVREKMESWLVSNAEKKGLSSQIRKLEIYLSKRKEKLEREK</sequence>
<dbReference type="OrthoDB" id="248495at2759"/>
<dbReference type="Pfam" id="PF08311">
    <property type="entry name" value="Mad3_BUB1_I"/>
    <property type="match status" value="1"/>
</dbReference>
<evidence type="ECO:0000256" key="2">
    <source>
        <dbReference type="ARBA" id="ARBA00022454"/>
    </source>
</evidence>
<evidence type="ECO:0000313" key="8">
    <source>
        <dbReference type="EMBL" id="OXV09159.1"/>
    </source>
</evidence>
<dbReference type="Gene3D" id="1.25.40.430">
    <property type="match status" value="1"/>
</dbReference>
<dbReference type="SMART" id="SM00220">
    <property type="entry name" value="S_TKc"/>
    <property type="match status" value="1"/>
</dbReference>
<evidence type="ECO:0008006" key="10">
    <source>
        <dbReference type="Google" id="ProtNLM"/>
    </source>
</evidence>
<keyword evidence="9" id="KW-1185">Reference proteome</keyword>
<evidence type="ECO:0000313" key="9">
    <source>
        <dbReference type="Proteomes" id="UP000243515"/>
    </source>
</evidence>
<comment type="caution">
    <text evidence="8">The sequence shown here is derived from an EMBL/GenBank/DDBJ whole genome shotgun (WGS) entry which is preliminary data.</text>
</comment>
<dbReference type="CDD" id="cd13981">
    <property type="entry name" value="STKc_Bub1_BubR1"/>
    <property type="match status" value="1"/>
</dbReference>
<accession>A0A232LYD6</accession>
<name>A0A232LYD6_9EURO</name>
<dbReference type="InterPro" id="IPR013212">
    <property type="entry name" value="Mad3/Bub1_I"/>
</dbReference>
<dbReference type="GO" id="GO:0007094">
    <property type="term" value="P:mitotic spindle assembly checkpoint signaling"/>
    <property type="evidence" value="ECO:0007669"/>
    <property type="project" value="InterPro"/>
</dbReference>
<feature type="compositionally biased region" description="Polar residues" evidence="5">
    <location>
        <begin position="611"/>
        <end position="622"/>
    </location>
</feature>
<reference evidence="8 9" key="1">
    <citation type="journal article" date="2015" name="Environ. Microbiol.">
        <title>Metagenome sequence of Elaphomyces granulatus from sporocarp tissue reveals Ascomycota ectomycorrhizal fingerprints of genome expansion and a Proteobacteria-rich microbiome.</title>
        <authorList>
            <person name="Quandt C.A."/>
            <person name="Kohler A."/>
            <person name="Hesse C.N."/>
            <person name="Sharpton T.J."/>
            <person name="Martin F."/>
            <person name="Spatafora J.W."/>
        </authorList>
    </citation>
    <scope>NUCLEOTIDE SEQUENCE [LARGE SCALE GENOMIC DNA]</scope>
    <source>
        <strain evidence="8 9">OSC145934</strain>
    </source>
</reference>
<dbReference type="InterPro" id="IPR015661">
    <property type="entry name" value="Bub1/Mad3"/>
</dbReference>
<dbReference type="Gene3D" id="1.10.510.10">
    <property type="entry name" value="Transferase(Phosphotransferase) domain 1"/>
    <property type="match status" value="1"/>
</dbReference>
<dbReference type="GO" id="GO:0000776">
    <property type="term" value="C:kinetochore"/>
    <property type="evidence" value="ECO:0007669"/>
    <property type="project" value="UniProtKB-KW"/>
</dbReference>
<feature type="region of interest" description="Disordered" evidence="5">
    <location>
        <begin position="741"/>
        <end position="776"/>
    </location>
</feature>
<evidence type="ECO:0000256" key="1">
    <source>
        <dbReference type="ARBA" id="ARBA00004629"/>
    </source>
</evidence>
<dbReference type="AlphaFoldDB" id="A0A232LYD6"/>
<gene>
    <name evidence="8" type="ORF">Egran_03079</name>
</gene>
<dbReference type="PROSITE" id="PS51489">
    <property type="entry name" value="BUB1_N"/>
    <property type="match status" value="1"/>
</dbReference>
<feature type="compositionally biased region" description="Low complexity" evidence="5">
    <location>
        <begin position="901"/>
        <end position="915"/>
    </location>
</feature>
<evidence type="ECO:0000259" key="7">
    <source>
        <dbReference type="PROSITE" id="PS51489"/>
    </source>
</evidence>
<dbReference type="SUPFAM" id="SSF56112">
    <property type="entry name" value="Protein kinase-like (PK-like)"/>
    <property type="match status" value="1"/>
</dbReference>
<dbReference type="InterPro" id="IPR000719">
    <property type="entry name" value="Prot_kinase_dom"/>
</dbReference>
<dbReference type="GO" id="GO:0051754">
    <property type="term" value="P:meiotic sister chromatid cohesion, centromeric"/>
    <property type="evidence" value="ECO:0007669"/>
    <property type="project" value="TreeGrafter"/>
</dbReference>
<dbReference type="GO" id="GO:0005524">
    <property type="term" value="F:ATP binding"/>
    <property type="evidence" value="ECO:0007669"/>
    <property type="project" value="InterPro"/>
</dbReference>
<dbReference type="GO" id="GO:0005634">
    <property type="term" value="C:nucleus"/>
    <property type="evidence" value="ECO:0007669"/>
    <property type="project" value="TreeGrafter"/>
</dbReference>
<comment type="subcellular location">
    <subcellularLocation>
        <location evidence="1">Chromosome</location>
        <location evidence="1">Centromere</location>
        <location evidence="1">Kinetochore</location>
    </subcellularLocation>
</comment>
<dbReference type="InterPro" id="IPR008271">
    <property type="entry name" value="Ser/Thr_kinase_AS"/>
</dbReference>